<keyword evidence="6 7" id="KW-0472">Membrane</keyword>
<dbReference type="PROSITE" id="PS50156">
    <property type="entry name" value="SSD"/>
    <property type="match status" value="1"/>
</dbReference>
<dbReference type="InterPro" id="IPR000731">
    <property type="entry name" value="SSD"/>
</dbReference>
<proteinExistence type="inferred from homology"/>
<dbReference type="Gene3D" id="1.20.1640.10">
    <property type="entry name" value="Multidrug efflux transporter AcrB transmembrane domain"/>
    <property type="match status" value="2"/>
</dbReference>
<feature type="transmembrane region" description="Helical" evidence="7">
    <location>
        <begin position="200"/>
        <end position="221"/>
    </location>
</feature>
<gene>
    <name evidence="9" type="ORF">DFP98_15817</name>
</gene>
<name>A0A3D9HSU9_9BACL</name>
<evidence type="ECO:0000259" key="8">
    <source>
        <dbReference type="PROSITE" id="PS50156"/>
    </source>
</evidence>
<keyword evidence="3" id="KW-1003">Cell membrane</keyword>
<dbReference type="AlphaFoldDB" id="A0A3D9HSU9"/>
<feature type="domain" description="SSD" evidence="8">
    <location>
        <begin position="198"/>
        <end position="332"/>
    </location>
</feature>
<dbReference type="PANTHER" id="PTHR33406">
    <property type="entry name" value="MEMBRANE PROTEIN MJ1562-RELATED"/>
    <property type="match status" value="1"/>
</dbReference>
<feature type="transmembrane region" description="Helical" evidence="7">
    <location>
        <begin position="233"/>
        <end position="253"/>
    </location>
</feature>
<dbReference type="OrthoDB" id="9782006at2"/>
<dbReference type="Pfam" id="PF03176">
    <property type="entry name" value="MMPL"/>
    <property type="match status" value="2"/>
</dbReference>
<keyword evidence="4 7" id="KW-0812">Transmembrane</keyword>
<keyword evidence="10" id="KW-1185">Reference proteome</keyword>
<evidence type="ECO:0000256" key="4">
    <source>
        <dbReference type="ARBA" id="ARBA00022692"/>
    </source>
</evidence>
<evidence type="ECO:0000256" key="7">
    <source>
        <dbReference type="SAM" id="Phobius"/>
    </source>
</evidence>
<dbReference type="PANTHER" id="PTHR33406:SF6">
    <property type="entry name" value="MEMBRANE PROTEIN YDGH-RELATED"/>
    <property type="match status" value="1"/>
</dbReference>
<comment type="similarity">
    <text evidence="2">Belongs to the resistance-nodulation-cell division (RND) (TC 2.A.6) family. MmpL subfamily.</text>
</comment>
<evidence type="ECO:0000256" key="2">
    <source>
        <dbReference type="ARBA" id="ARBA00010157"/>
    </source>
</evidence>
<feature type="transmembrane region" description="Helical" evidence="7">
    <location>
        <begin position="308"/>
        <end position="336"/>
    </location>
</feature>
<feature type="transmembrane region" description="Helical" evidence="7">
    <location>
        <begin position="883"/>
        <end position="904"/>
    </location>
</feature>
<dbReference type="RefSeq" id="WP_116065796.1">
    <property type="nucleotide sequence ID" value="NZ_QRDZ01000058.1"/>
</dbReference>
<dbReference type="InterPro" id="IPR050545">
    <property type="entry name" value="Mycobact_MmpL"/>
</dbReference>
<organism evidence="9 10">
    <name type="scientific">Cohnella phaseoli</name>
    <dbReference type="NCBI Taxonomy" id="456490"/>
    <lineage>
        <taxon>Bacteria</taxon>
        <taxon>Bacillati</taxon>
        <taxon>Bacillota</taxon>
        <taxon>Bacilli</taxon>
        <taxon>Bacillales</taxon>
        <taxon>Paenibacillaceae</taxon>
        <taxon>Cohnella</taxon>
    </lineage>
</organism>
<dbReference type="Proteomes" id="UP000256977">
    <property type="component" value="Unassembled WGS sequence"/>
</dbReference>
<accession>A0A3D9HSU9</accession>
<feature type="transmembrane region" description="Helical" evidence="7">
    <location>
        <begin position="357"/>
        <end position="377"/>
    </location>
</feature>
<feature type="transmembrane region" description="Helical" evidence="7">
    <location>
        <begin position="280"/>
        <end position="302"/>
    </location>
</feature>
<feature type="transmembrane region" description="Helical" evidence="7">
    <location>
        <begin position="177"/>
        <end position="193"/>
    </location>
</feature>
<feature type="transmembrane region" description="Helical" evidence="7">
    <location>
        <begin position="916"/>
        <end position="938"/>
    </location>
</feature>
<protein>
    <submittedName>
        <fullName evidence="9">RND superfamily putative drug exporter</fullName>
    </submittedName>
</protein>
<evidence type="ECO:0000313" key="9">
    <source>
        <dbReference type="EMBL" id="RED52588.1"/>
    </source>
</evidence>
<dbReference type="EMBL" id="QRDZ01000058">
    <property type="protein sequence ID" value="RED52588.1"/>
    <property type="molecule type" value="Genomic_DNA"/>
</dbReference>
<feature type="transmembrane region" description="Helical" evidence="7">
    <location>
        <begin position="854"/>
        <end position="876"/>
    </location>
</feature>
<feature type="transmembrane region" description="Helical" evidence="7">
    <location>
        <begin position="959"/>
        <end position="986"/>
    </location>
</feature>
<reference evidence="9 10" key="1">
    <citation type="submission" date="2018-07" db="EMBL/GenBank/DDBJ databases">
        <title>Genomic Encyclopedia of Type Strains, Phase III (KMG-III): the genomes of soil and plant-associated and newly described type strains.</title>
        <authorList>
            <person name="Whitman W."/>
        </authorList>
    </citation>
    <scope>NUCLEOTIDE SEQUENCE [LARGE SCALE GENOMIC DNA]</scope>
    <source>
        <strain evidence="9 10">CECT 7287</strain>
    </source>
</reference>
<dbReference type="SUPFAM" id="SSF82866">
    <property type="entry name" value="Multidrug efflux transporter AcrB transmembrane domain"/>
    <property type="match status" value="2"/>
</dbReference>
<feature type="transmembrane region" description="Helical" evidence="7">
    <location>
        <begin position="992"/>
        <end position="1014"/>
    </location>
</feature>
<comment type="caution">
    <text evidence="9">The sequence shown here is derived from an EMBL/GenBank/DDBJ whole genome shotgun (WGS) entry which is preliminary data.</text>
</comment>
<evidence type="ECO:0000256" key="3">
    <source>
        <dbReference type="ARBA" id="ARBA00022475"/>
    </source>
</evidence>
<comment type="subcellular location">
    <subcellularLocation>
        <location evidence="1">Cell membrane</location>
        <topology evidence="1">Multi-pass membrane protein</topology>
    </subcellularLocation>
</comment>
<sequence length="1025" mass="109859">MQRIIRWRWPLLAIWLAVTVVLTVIQPDVNAILHERGQNPLSADSRAVIAHDLLKKMSNVKGRSDIVVFFKEEGLSEDDMKSIKSGVEGIQAKSDALGAAELIDPFSSPEAGKQLISQDRTTVMVPFVLQVNGRSVDDIGDQFTEALKDVQVPFYLTGEDFIENDYLKATIAGVEKSAALTVIFILVVLLLMFRSIVIPFVSLLTVGISYLVSMGIAAQLIDKLEFPITSVTQMLLVLILFGIGTDYNILLFNRFKEELSQGKTTDEAIIASYRTAGKTIIYSILTVFIAFAGLTFSDFGIYQSANVVAIGTVILVLVLLTLTPFVMKTFGAKLFWPSRGAAGHKESRLMAGLTQTAVKRPLITIAVIVALLIPVFLTSGQKLSFDQLAELGEDHQSTKAFGIVAERFSRGQALPTTLVIEGKEELDNNEALAVIDDLTNAIRDIPGVHQVSGVTQPEGKPIDEFYIKGQTAEVTKGIAASRDGVDAVRDGLDQMRSELKSPDFSQVKQLAEGTGQVRDGLDQVTDAVNRIVSGIGDGASGGRALEEGIAKLRGGMTDIAAQTGVLADALERLRQGYEALGGGYKELGNGIPELQNGMAGMNGLIDKLGQTHSELAEDQDYATLRSTGQQLATALAGIADGFAQLERNSSELQTGLGSSADGLRKLAAGQQQIVGGLKELEQGAKQLSSGLSQGESGGQKLAASMKRLSGALADIEDGQKQLNEGLGALNGGFDQLKDGLQKSGQGLSDISDGLKMTGDFLVQMGTTKTFFIPREALENEQFAQAKDAFMSKNRTVTKLIVVLNEDPYSPEALKIIDQVNATTDSRLDGTVLADAARGAAGPTSITHDMNESQLASFNSAAIIVIVSVFLVLLMVIRSILPALYIVLSLIASYYVAMGASKLVAEHILGTEGLSSFVPFFSFIVIVAVGVDYGIFLMMRYKEYGDIDHEEAIKRATRSVGGVIISAMIILGGTFATLMPSGLVLLIEMATAVIVGLVALVFVLLPMLVPALMALPKVFRRREQVK</sequence>
<evidence type="ECO:0000256" key="1">
    <source>
        <dbReference type="ARBA" id="ARBA00004651"/>
    </source>
</evidence>
<evidence type="ECO:0000256" key="6">
    <source>
        <dbReference type="ARBA" id="ARBA00023136"/>
    </source>
</evidence>
<evidence type="ECO:0000313" key="10">
    <source>
        <dbReference type="Proteomes" id="UP000256977"/>
    </source>
</evidence>
<dbReference type="InterPro" id="IPR004869">
    <property type="entry name" value="MMPL_dom"/>
</dbReference>
<dbReference type="Gene3D" id="1.10.287.950">
    <property type="entry name" value="Methyl-accepting chemotaxis protein"/>
    <property type="match status" value="2"/>
</dbReference>
<dbReference type="GO" id="GO:0005886">
    <property type="term" value="C:plasma membrane"/>
    <property type="evidence" value="ECO:0007669"/>
    <property type="project" value="UniProtKB-SubCell"/>
</dbReference>
<keyword evidence="5 7" id="KW-1133">Transmembrane helix</keyword>
<evidence type="ECO:0000256" key="5">
    <source>
        <dbReference type="ARBA" id="ARBA00022989"/>
    </source>
</evidence>